<proteinExistence type="predicted"/>
<evidence type="ECO:0000313" key="4">
    <source>
        <dbReference type="Proteomes" id="UP000789647"/>
    </source>
</evidence>
<sequence>MNAQEHTFQYVTGVNKRSQQRGSLKDEVYMRLLNRLNQYQRLWQPSNGEPQSVTVGELAERCFCSERHVRTLLKQAQDAGWLEWHAQSGRGKRGQLRFLVTPDSLRNTMMEQALQKGEQLSVLELAQLAPGELRTLLQPFMGGQWQNDTPTLRIPYYRQLDPLHPGFLPGRAEQHLAGQVFSGLTRFDSTTQRPCGDLAHHWNISADGLRWDFYIRSTLHWHNGDTVSSTQLHQQLLKLLELPALNKLFISVKRIEVTHPQCLTFILHRPDFWLAHRLASYSSHLAHPEHPFVGTGPFRLTLFTPELVRIESHDHYHLSHPLLKAIEYWITPQLFSQDLGTSCRHPVQIAIGKPEELPMLSQVSSGISLGFCYLTLRKSARLNTQQARRLVDIIHRSSLLQTLEVDENLITPSNALLPGWSIPQWDELDEVALPEKLTLAYHLPVELHAMAEQLCHALALLGCELTLIFHNAKNWDGNHPLAQADLMMGDRLIGEAPEYTLEQWLRCDQLWSHVLNAPAYTHLQTTLDALQIQADEDDRHAALQQVFATLMHDATLTPLFNYHYRISAPPGVNGVRLNPRGWFEFTEAWLPPPSA</sequence>
<dbReference type="GO" id="GO:0015833">
    <property type="term" value="P:peptide transport"/>
    <property type="evidence" value="ECO:0007669"/>
    <property type="project" value="TreeGrafter"/>
</dbReference>
<gene>
    <name evidence="3" type="ORF">AI2935V1_3722</name>
</gene>
<name>A0AAD1TY48_CITFR</name>
<protein>
    <submittedName>
        <fullName evidence="3">HTH-type transcriptional regulator SgrR</fullName>
    </submittedName>
</protein>
<accession>A0AAD1TY48</accession>
<dbReference type="InterPro" id="IPR000914">
    <property type="entry name" value="SBP_5_dom"/>
</dbReference>
<evidence type="ECO:0000259" key="2">
    <source>
        <dbReference type="Pfam" id="PF12793"/>
    </source>
</evidence>
<dbReference type="EMBL" id="OW995941">
    <property type="protein sequence ID" value="CAH6607455.1"/>
    <property type="molecule type" value="Genomic_DNA"/>
</dbReference>
<dbReference type="InterPro" id="IPR025370">
    <property type="entry name" value="SgrR_HTH_N"/>
</dbReference>
<dbReference type="Pfam" id="PF00496">
    <property type="entry name" value="SBP_bac_5"/>
    <property type="match status" value="1"/>
</dbReference>
<reference evidence="3" key="1">
    <citation type="submission" date="2022-05" db="EMBL/GenBank/DDBJ databases">
        <authorList>
            <person name="Alioto T."/>
            <person name="Alioto T."/>
            <person name="Gomez Garrido J."/>
        </authorList>
    </citation>
    <scope>NUCLEOTIDE SEQUENCE</scope>
    <source>
        <strain evidence="3">112</strain>
    </source>
</reference>
<evidence type="ECO:0000259" key="1">
    <source>
        <dbReference type="Pfam" id="PF00496"/>
    </source>
</evidence>
<dbReference type="Gene3D" id="3.40.190.10">
    <property type="entry name" value="Periplasmic binding protein-like II"/>
    <property type="match status" value="1"/>
</dbReference>
<dbReference type="PANTHER" id="PTHR30290">
    <property type="entry name" value="PERIPLASMIC BINDING COMPONENT OF ABC TRANSPORTER"/>
    <property type="match status" value="1"/>
</dbReference>
<feature type="domain" description="Transcriptional regulator SgrR N-terminal HTH" evidence="2">
    <location>
        <begin position="36"/>
        <end position="148"/>
    </location>
</feature>
<dbReference type="Pfam" id="PF12793">
    <property type="entry name" value="SgrR_N"/>
    <property type="match status" value="1"/>
</dbReference>
<feature type="domain" description="Solute-binding protein family 5" evidence="1">
    <location>
        <begin position="196"/>
        <end position="332"/>
    </location>
</feature>
<dbReference type="GO" id="GO:1904680">
    <property type="term" value="F:peptide transmembrane transporter activity"/>
    <property type="evidence" value="ECO:0007669"/>
    <property type="project" value="TreeGrafter"/>
</dbReference>
<organism evidence="3 4">
    <name type="scientific">Citrobacter freundii</name>
    <dbReference type="NCBI Taxonomy" id="546"/>
    <lineage>
        <taxon>Bacteria</taxon>
        <taxon>Pseudomonadati</taxon>
        <taxon>Pseudomonadota</taxon>
        <taxon>Gammaproteobacteria</taxon>
        <taxon>Enterobacterales</taxon>
        <taxon>Enterobacteriaceae</taxon>
        <taxon>Citrobacter</taxon>
        <taxon>Citrobacter freundii complex</taxon>
    </lineage>
</organism>
<evidence type="ECO:0000313" key="3">
    <source>
        <dbReference type="EMBL" id="CAH6607455.1"/>
    </source>
</evidence>
<dbReference type="AlphaFoldDB" id="A0AAD1TY48"/>
<dbReference type="SUPFAM" id="SSF53850">
    <property type="entry name" value="Periplasmic binding protein-like II"/>
    <property type="match status" value="1"/>
</dbReference>
<dbReference type="PANTHER" id="PTHR30290:SF19">
    <property type="entry name" value="ABC TRANSPORTER PERIPLASMIC BINDING PROTEIN"/>
    <property type="match status" value="1"/>
</dbReference>
<dbReference type="Proteomes" id="UP000789647">
    <property type="component" value="Chromosome"/>
</dbReference>
<dbReference type="InterPro" id="IPR039424">
    <property type="entry name" value="SBP_5"/>
</dbReference>